<dbReference type="CDD" id="cd01392">
    <property type="entry name" value="HTH_LacI"/>
    <property type="match status" value="1"/>
</dbReference>
<sequence length="341" mass="36406">MTNDRDQPAVAPPTLLAVAQRAKVSRSTASRVINGSPQVTEEAIRAVTNAIAELNYVPNRVARSLARRSTQTIAMVIPQHTSKFFADPYFAAVIQGAALHVATTDYTLTLMIESDDDPDKTRRFLEGGNVDGALILSHFSRDAEYISLSRLLPVVFGVRPLTTDDGPYYVVDVDNAEAAALPTRHLVERGRTRVAMIGAPQSMSAGRDRREGWQTTLALAGLDEGPFEEGDFTPAGGAAAMERLLGQGRPIDGLVAASAQMAYGAMGVLKERGIAVPADIAVATIDNNFFSTSAGPPLTSVDLNTDTKGAVMAQTLLRIIAGETVERTTTIPIDLIERDST</sequence>
<keyword evidence="6" id="KW-1185">Reference proteome</keyword>
<keyword evidence="2" id="KW-0238">DNA-binding</keyword>
<evidence type="ECO:0000256" key="3">
    <source>
        <dbReference type="ARBA" id="ARBA00023163"/>
    </source>
</evidence>
<comment type="caution">
    <text evidence="5">The sequence shown here is derived from an EMBL/GenBank/DDBJ whole genome shotgun (WGS) entry which is preliminary data.</text>
</comment>
<gene>
    <name evidence="5" type="ORF">E3T61_20510</name>
</gene>
<dbReference type="RefSeq" id="WP_134642688.1">
    <property type="nucleotide sequence ID" value="NZ_SOHM01000047.1"/>
</dbReference>
<evidence type="ECO:0000313" key="6">
    <source>
        <dbReference type="Proteomes" id="UP000298468"/>
    </source>
</evidence>
<dbReference type="EMBL" id="SOHM01000047">
    <property type="protein sequence ID" value="TFD83931.1"/>
    <property type="molecule type" value="Genomic_DNA"/>
</dbReference>
<dbReference type="Gene3D" id="3.40.50.2300">
    <property type="match status" value="2"/>
</dbReference>
<reference evidence="5 6" key="1">
    <citation type="submission" date="2019-03" db="EMBL/GenBank/DDBJ databases">
        <title>Genomics of glacier-inhabiting Cryobacterium strains.</title>
        <authorList>
            <person name="Liu Q."/>
            <person name="Xin Y.-H."/>
        </authorList>
    </citation>
    <scope>NUCLEOTIDE SEQUENCE [LARGE SCALE GENOMIC DNA]</scope>
    <source>
        <strain evidence="5 6">Sr59</strain>
    </source>
</reference>
<dbReference type="PANTHER" id="PTHR30146:SF109">
    <property type="entry name" value="HTH-TYPE TRANSCRIPTIONAL REGULATOR GALS"/>
    <property type="match status" value="1"/>
</dbReference>
<dbReference type="Gene3D" id="1.10.260.40">
    <property type="entry name" value="lambda repressor-like DNA-binding domains"/>
    <property type="match status" value="1"/>
</dbReference>
<dbReference type="CDD" id="cd06267">
    <property type="entry name" value="PBP1_LacI_sugar_binding-like"/>
    <property type="match status" value="1"/>
</dbReference>
<dbReference type="Pfam" id="PF13377">
    <property type="entry name" value="Peripla_BP_3"/>
    <property type="match status" value="1"/>
</dbReference>
<evidence type="ECO:0000256" key="2">
    <source>
        <dbReference type="ARBA" id="ARBA00023125"/>
    </source>
</evidence>
<dbReference type="SUPFAM" id="SSF47413">
    <property type="entry name" value="lambda repressor-like DNA-binding domains"/>
    <property type="match status" value="1"/>
</dbReference>
<dbReference type="InterPro" id="IPR000843">
    <property type="entry name" value="HTH_LacI"/>
</dbReference>
<dbReference type="Proteomes" id="UP000298468">
    <property type="component" value="Unassembled WGS sequence"/>
</dbReference>
<dbReference type="PANTHER" id="PTHR30146">
    <property type="entry name" value="LACI-RELATED TRANSCRIPTIONAL REPRESSOR"/>
    <property type="match status" value="1"/>
</dbReference>
<proteinExistence type="predicted"/>
<dbReference type="InterPro" id="IPR046335">
    <property type="entry name" value="LacI/GalR-like_sensor"/>
</dbReference>
<evidence type="ECO:0000259" key="4">
    <source>
        <dbReference type="PROSITE" id="PS50932"/>
    </source>
</evidence>
<protein>
    <submittedName>
        <fullName evidence="5">LacI family transcriptional regulator</fullName>
    </submittedName>
</protein>
<organism evidence="5 6">
    <name type="scientific">Cryobacterium lactosi</name>
    <dbReference type="NCBI Taxonomy" id="1259202"/>
    <lineage>
        <taxon>Bacteria</taxon>
        <taxon>Bacillati</taxon>
        <taxon>Actinomycetota</taxon>
        <taxon>Actinomycetes</taxon>
        <taxon>Micrococcales</taxon>
        <taxon>Microbacteriaceae</taxon>
        <taxon>Cryobacterium</taxon>
    </lineage>
</organism>
<dbReference type="InterPro" id="IPR010982">
    <property type="entry name" value="Lambda_DNA-bd_dom_sf"/>
</dbReference>
<dbReference type="SUPFAM" id="SSF53822">
    <property type="entry name" value="Periplasmic binding protein-like I"/>
    <property type="match status" value="1"/>
</dbReference>
<dbReference type="Pfam" id="PF00356">
    <property type="entry name" value="LacI"/>
    <property type="match status" value="1"/>
</dbReference>
<keyword evidence="1" id="KW-0805">Transcription regulation</keyword>
<dbReference type="SMART" id="SM00354">
    <property type="entry name" value="HTH_LACI"/>
    <property type="match status" value="1"/>
</dbReference>
<name>A0A4R9BGJ0_9MICO</name>
<evidence type="ECO:0000256" key="1">
    <source>
        <dbReference type="ARBA" id="ARBA00023015"/>
    </source>
</evidence>
<dbReference type="GO" id="GO:0000976">
    <property type="term" value="F:transcription cis-regulatory region binding"/>
    <property type="evidence" value="ECO:0007669"/>
    <property type="project" value="TreeGrafter"/>
</dbReference>
<accession>A0A4R9BGJ0</accession>
<evidence type="ECO:0000313" key="5">
    <source>
        <dbReference type="EMBL" id="TFD83931.1"/>
    </source>
</evidence>
<dbReference type="PROSITE" id="PS50932">
    <property type="entry name" value="HTH_LACI_2"/>
    <property type="match status" value="1"/>
</dbReference>
<dbReference type="InterPro" id="IPR028082">
    <property type="entry name" value="Peripla_BP_I"/>
</dbReference>
<keyword evidence="3" id="KW-0804">Transcription</keyword>
<dbReference type="AlphaFoldDB" id="A0A4R9BGJ0"/>
<dbReference type="GO" id="GO:0003700">
    <property type="term" value="F:DNA-binding transcription factor activity"/>
    <property type="evidence" value="ECO:0007669"/>
    <property type="project" value="TreeGrafter"/>
</dbReference>
<feature type="domain" description="HTH lacI-type" evidence="4">
    <location>
        <begin position="13"/>
        <end position="67"/>
    </location>
</feature>
<dbReference type="OrthoDB" id="4268837at2"/>